<evidence type="ECO:0000256" key="7">
    <source>
        <dbReference type="ARBA" id="ARBA00023136"/>
    </source>
</evidence>
<dbReference type="GO" id="GO:0005524">
    <property type="term" value="F:ATP binding"/>
    <property type="evidence" value="ECO:0007669"/>
    <property type="project" value="UniProtKB-KW"/>
</dbReference>
<feature type="domain" description="ABC transporter" evidence="8">
    <location>
        <begin position="5"/>
        <end position="256"/>
    </location>
</feature>
<evidence type="ECO:0000259" key="8">
    <source>
        <dbReference type="PROSITE" id="PS50893"/>
    </source>
</evidence>
<sequence length="338" mass="37544">MAPLLEVRDLRTYFHTQDGIVKAVDGVSFYVNRGETLGIVGESGCGKSVTSLSIMRLIPNPPGKIVSGQILFDGEDLLQASEEEMRHIRGNRIAMIFQDPMTSLNPVLTIGRQITESLELHLKLSKKEARDRAIELLDMVGIPSPSKRLDNYPHQFSGGMRQRVMIAMALSCNPELLIADEPTTALDVTIQAQILELINRLREELETAVILITHDLGVVAGMTDRVTVMYAGKVVEEGPTAEIFANPRMPYTIGLLRSIPRLDEERGRRLTPIRGLPPNLIDLPPICPFSPRCDYAREECLARVPELRRVGPDHRAACHFDITIETPVPQQTTSDIAV</sequence>
<comment type="caution">
    <text evidence="9">The sequence shown here is derived from an EMBL/GenBank/DDBJ whole genome shotgun (WGS) entry which is preliminary data.</text>
</comment>
<dbReference type="AlphaFoldDB" id="A0A2J6WW09"/>
<dbReference type="GO" id="GO:0005886">
    <property type="term" value="C:plasma membrane"/>
    <property type="evidence" value="ECO:0007669"/>
    <property type="project" value="UniProtKB-SubCell"/>
</dbReference>
<keyword evidence="5" id="KW-0547">Nucleotide-binding</keyword>
<reference evidence="9 10" key="1">
    <citation type="submission" date="2018-01" db="EMBL/GenBank/DDBJ databases">
        <title>Metagenomic assembled genomes from two thermal pools in the Uzon Caldera, Kamchatka, Russia.</title>
        <authorList>
            <person name="Wilkins L."/>
            <person name="Ettinger C."/>
        </authorList>
    </citation>
    <scope>NUCLEOTIDE SEQUENCE [LARGE SCALE GENOMIC DNA]</scope>
    <source>
        <strain evidence="9">ZAV-02</strain>
    </source>
</reference>
<dbReference type="InterPro" id="IPR003593">
    <property type="entry name" value="AAA+_ATPase"/>
</dbReference>
<dbReference type="Pfam" id="PF00005">
    <property type="entry name" value="ABC_tran"/>
    <property type="match status" value="1"/>
</dbReference>
<evidence type="ECO:0000256" key="2">
    <source>
        <dbReference type="ARBA" id="ARBA00005417"/>
    </source>
</evidence>
<dbReference type="InterPro" id="IPR017871">
    <property type="entry name" value="ABC_transporter-like_CS"/>
</dbReference>
<dbReference type="FunFam" id="3.40.50.300:FF:000016">
    <property type="entry name" value="Oligopeptide ABC transporter ATP-binding component"/>
    <property type="match status" value="1"/>
</dbReference>
<dbReference type="GO" id="GO:0016887">
    <property type="term" value="F:ATP hydrolysis activity"/>
    <property type="evidence" value="ECO:0007669"/>
    <property type="project" value="InterPro"/>
</dbReference>
<evidence type="ECO:0000256" key="5">
    <source>
        <dbReference type="ARBA" id="ARBA00022741"/>
    </source>
</evidence>
<name>A0A2J6WW09_9CHLR</name>
<proteinExistence type="inferred from homology"/>
<dbReference type="EMBL" id="PNIQ01000954">
    <property type="protein sequence ID" value="PMP75194.1"/>
    <property type="molecule type" value="Genomic_DNA"/>
</dbReference>
<evidence type="ECO:0000256" key="4">
    <source>
        <dbReference type="ARBA" id="ARBA00022475"/>
    </source>
</evidence>
<dbReference type="PANTHER" id="PTHR43297">
    <property type="entry name" value="OLIGOPEPTIDE TRANSPORT ATP-BINDING PROTEIN APPD"/>
    <property type="match status" value="1"/>
</dbReference>
<dbReference type="InterPro" id="IPR013563">
    <property type="entry name" value="Oligopep_ABC_C"/>
</dbReference>
<dbReference type="InterPro" id="IPR050388">
    <property type="entry name" value="ABC_Ni/Peptide_Import"/>
</dbReference>
<evidence type="ECO:0000256" key="3">
    <source>
        <dbReference type="ARBA" id="ARBA00022448"/>
    </source>
</evidence>
<dbReference type="NCBIfam" id="TIGR01727">
    <property type="entry name" value="oligo_HPY"/>
    <property type="match status" value="1"/>
</dbReference>
<dbReference type="PANTHER" id="PTHR43297:SF2">
    <property type="entry name" value="DIPEPTIDE TRANSPORT ATP-BINDING PROTEIN DPPD"/>
    <property type="match status" value="1"/>
</dbReference>
<keyword evidence="4" id="KW-1003">Cell membrane</keyword>
<dbReference type="PROSITE" id="PS50893">
    <property type="entry name" value="ABC_TRANSPORTER_2"/>
    <property type="match status" value="1"/>
</dbReference>
<comment type="subcellular location">
    <subcellularLocation>
        <location evidence="1">Cell membrane</location>
        <topology evidence="1">Peripheral membrane protein</topology>
    </subcellularLocation>
</comment>
<dbReference type="PROSITE" id="PS00211">
    <property type="entry name" value="ABC_TRANSPORTER_1"/>
    <property type="match status" value="1"/>
</dbReference>
<comment type="similarity">
    <text evidence="2">Belongs to the ABC transporter superfamily.</text>
</comment>
<dbReference type="InterPro" id="IPR003439">
    <property type="entry name" value="ABC_transporter-like_ATP-bd"/>
</dbReference>
<keyword evidence="3" id="KW-0813">Transport</keyword>
<dbReference type="Proteomes" id="UP000243376">
    <property type="component" value="Unassembled WGS sequence"/>
</dbReference>
<evidence type="ECO:0000313" key="9">
    <source>
        <dbReference type="EMBL" id="PMP75194.1"/>
    </source>
</evidence>
<evidence type="ECO:0000256" key="1">
    <source>
        <dbReference type="ARBA" id="ARBA00004202"/>
    </source>
</evidence>
<keyword evidence="7" id="KW-0472">Membrane</keyword>
<dbReference type="SMART" id="SM00382">
    <property type="entry name" value="AAA"/>
    <property type="match status" value="1"/>
</dbReference>
<dbReference type="InterPro" id="IPR027417">
    <property type="entry name" value="P-loop_NTPase"/>
</dbReference>
<organism evidence="9 10">
    <name type="scientific">Chloroflexus aggregans</name>
    <dbReference type="NCBI Taxonomy" id="152260"/>
    <lineage>
        <taxon>Bacteria</taxon>
        <taxon>Bacillati</taxon>
        <taxon>Chloroflexota</taxon>
        <taxon>Chloroflexia</taxon>
        <taxon>Chloroflexales</taxon>
        <taxon>Chloroflexineae</taxon>
        <taxon>Chloroflexaceae</taxon>
        <taxon>Chloroflexus</taxon>
    </lineage>
</organism>
<gene>
    <name evidence="9" type="ORF">C0184_14210</name>
</gene>
<dbReference type="CDD" id="cd03257">
    <property type="entry name" value="ABC_NikE_OppD_transporters"/>
    <property type="match status" value="1"/>
</dbReference>
<accession>A0A2J6WW09</accession>
<dbReference type="Pfam" id="PF08352">
    <property type="entry name" value="oligo_HPY"/>
    <property type="match status" value="1"/>
</dbReference>
<dbReference type="SUPFAM" id="SSF52540">
    <property type="entry name" value="P-loop containing nucleoside triphosphate hydrolases"/>
    <property type="match status" value="1"/>
</dbReference>
<evidence type="ECO:0000256" key="6">
    <source>
        <dbReference type="ARBA" id="ARBA00022840"/>
    </source>
</evidence>
<dbReference type="Gene3D" id="3.40.50.300">
    <property type="entry name" value="P-loop containing nucleotide triphosphate hydrolases"/>
    <property type="match status" value="1"/>
</dbReference>
<keyword evidence="6 9" id="KW-0067">ATP-binding</keyword>
<dbReference type="GO" id="GO:0015833">
    <property type="term" value="P:peptide transport"/>
    <property type="evidence" value="ECO:0007669"/>
    <property type="project" value="InterPro"/>
</dbReference>
<evidence type="ECO:0000313" key="10">
    <source>
        <dbReference type="Proteomes" id="UP000243376"/>
    </source>
</evidence>
<protein>
    <submittedName>
        <fullName evidence="9">Peptide ABC transporter ATP-binding protein</fullName>
    </submittedName>
</protein>